<dbReference type="OrthoDB" id="2013972at2759"/>
<feature type="compositionally biased region" description="Low complexity" evidence="1">
    <location>
        <begin position="1"/>
        <end position="15"/>
    </location>
</feature>
<keyword evidence="3" id="KW-1185">Reference proteome</keyword>
<accession>B8MC56</accession>
<name>B8MC56_TALSN</name>
<sequence length="331" mass="37665">MAEAPAAAPVQADAPLEIDSESDDLESIESDLTSLSSSVFNYVYENGRTYHAYRSGSYMLPNDDKEQDRLDLLNHVFRLCLDGDLCYSQKQLENPQKILDVGTGTGIWAIEMADTYPSAEVVGIDLSPIQPKWVPVNVKFIIDDITQPWDFPVNSFDFIHVRCLAGSITNWPEFLEHAYRHLKPGGRIELSEGRTHMECDDGTYPETSYTYKWIAEFNRISHSLGRVFDLFPEFSGLLEKAGFTDVRAHEEICPIGTWPKNPRLKEIGRYFRVQFIEGAVDSYSLALFTRYGGWSTMEVEVLLAHVRQEIKSNKMHVYTHCSFATAMKPLE</sequence>
<dbReference type="eggNOG" id="ENOG502QSKG">
    <property type="taxonomic scope" value="Eukaryota"/>
</dbReference>
<reference evidence="3" key="2">
    <citation type="journal article" date="2015" name="Genome Announc.">
        <title>Genome sequence of the AIDS-associated pathogen Penicillium marneffei (ATCC18224) and its near taxonomic relative Talaromyces stipitatus (ATCC10500).</title>
        <authorList>
            <person name="Nierman W.C."/>
            <person name="Fedorova-Abrams N.D."/>
            <person name="Andrianopoulos A."/>
        </authorList>
    </citation>
    <scope>NUCLEOTIDE SEQUENCE [LARGE SCALE GENOMIC DNA]</scope>
    <source>
        <strain evidence="3">ATCC 10500 / CBS 375.48 / QM 6759 / NRRL 1006</strain>
    </source>
</reference>
<dbReference type="VEuPathDB" id="FungiDB:TSTA_122360"/>
<evidence type="ECO:0000313" key="3">
    <source>
        <dbReference type="Proteomes" id="UP000001745"/>
    </source>
</evidence>
<dbReference type="STRING" id="441959.B8MC56"/>
<protein>
    <submittedName>
        <fullName evidence="2">Phosphoethanolamine N-methyltransferase, putative</fullName>
    </submittedName>
</protein>
<keyword evidence="2" id="KW-0808">Transferase</keyword>
<proteinExistence type="predicted"/>
<reference evidence="2" key="1">
    <citation type="submission" date="2007-10" db="EMBL/GenBank/DDBJ databases">
        <authorList>
            <person name="Zhao H."/>
            <person name="Waite J.H."/>
        </authorList>
    </citation>
    <scope>NUCLEOTIDE SEQUENCE</scope>
    <source>
        <strain evidence="2">ATCC 10500</strain>
    </source>
</reference>
<dbReference type="InterPro" id="IPR029063">
    <property type="entry name" value="SAM-dependent_MTases_sf"/>
</dbReference>
<dbReference type="GO" id="GO:0032259">
    <property type="term" value="P:methylation"/>
    <property type="evidence" value="ECO:0007669"/>
    <property type="project" value="UniProtKB-KW"/>
</dbReference>
<dbReference type="AlphaFoldDB" id="B8MC56"/>
<dbReference type="GeneID" id="8097701"/>
<dbReference type="PANTHER" id="PTHR43591">
    <property type="entry name" value="METHYLTRANSFERASE"/>
    <property type="match status" value="1"/>
</dbReference>
<gene>
    <name evidence="2" type="ORF">TSTA_122360</name>
</gene>
<dbReference type="CDD" id="cd02440">
    <property type="entry name" value="AdoMet_MTases"/>
    <property type="match status" value="1"/>
</dbReference>
<dbReference type="Gene3D" id="3.40.50.150">
    <property type="entry name" value="Vaccinia Virus protein VP39"/>
    <property type="match status" value="1"/>
</dbReference>
<dbReference type="Pfam" id="PF13489">
    <property type="entry name" value="Methyltransf_23"/>
    <property type="match status" value="1"/>
</dbReference>
<dbReference type="PANTHER" id="PTHR43591:SF24">
    <property type="entry name" value="2-METHOXY-6-POLYPRENYL-1,4-BENZOQUINOL METHYLASE, MITOCHONDRIAL"/>
    <property type="match status" value="1"/>
</dbReference>
<dbReference type="HOGENOM" id="CLU_010595_0_2_1"/>
<evidence type="ECO:0000256" key="1">
    <source>
        <dbReference type="SAM" id="MobiDB-lite"/>
    </source>
</evidence>
<dbReference type="InParanoid" id="B8MC56"/>
<evidence type="ECO:0000313" key="2">
    <source>
        <dbReference type="EMBL" id="EED18502.1"/>
    </source>
</evidence>
<dbReference type="OMA" id="NVEFMMD"/>
<dbReference type="RefSeq" id="XP_002482495.1">
    <property type="nucleotide sequence ID" value="XM_002482450.1"/>
</dbReference>
<dbReference type="RefSeq" id="XP_002482494.1">
    <property type="nucleotide sequence ID" value="XM_002482449.1"/>
</dbReference>
<dbReference type="GO" id="GO:0008168">
    <property type="term" value="F:methyltransferase activity"/>
    <property type="evidence" value="ECO:0007669"/>
    <property type="project" value="UniProtKB-KW"/>
</dbReference>
<dbReference type="EMBL" id="EQ962655">
    <property type="protein sequence ID" value="EED18503.1"/>
    <property type="molecule type" value="Genomic_DNA"/>
</dbReference>
<dbReference type="SUPFAM" id="SSF53335">
    <property type="entry name" value="S-adenosyl-L-methionine-dependent methyltransferases"/>
    <property type="match status" value="1"/>
</dbReference>
<dbReference type="Proteomes" id="UP000001745">
    <property type="component" value="Unassembled WGS sequence"/>
</dbReference>
<feature type="region of interest" description="Disordered" evidence="1">
    <location>
        <begin position="1"/>
        <end position="23"/>
    </location>
</feature>
<dbReference type="EMBL" id="EQ962655">
    <property type="protein sequence ID" value="EED18502.1"/>
    <property type="molecule type" value="Genomic_DNA"/>
</dbReference>
<keyword evidence="2" id="KW-0489">Methyltransferase</keyword>
<organism evidence="2 3">
    <name type="scientific">Talaromyces stipitatus (strain ATCC 10500 / CBS 375.48 / QM 6759 / NRRL 1006)</name>
    <name type="common">Penicillium stipitatum</name>
    <dbReference type="NCBI Taxonomy" id="441959"/>
    <lineage>
        <taxon>Eukaryota</taxon>
        <taxon>Fungi</taxon>
        <taxon>Dikarya</taxon>
        <taxon>Ascomycota</taxon>
        <taxon>Pezizomycotina</taxon>
        <taxon>Eurotiomycetes</taxon>
        <taxon>Eurotiomycetidae</taxon>
        <taxon>Eurotiales</taxon>
        <taxon>Trichocomaceae</taxon>
        <taxon>Talaromyces</taxon>
        <taxon>Talaromyces sect. Talaromyces</taxon>
    </lineage>
</organism>